<keyword evidence="2" id="KW-0808">Transferase</keyword>
<keyword evidence="2" id="KW-0695">RNA-directed DNA polymerase</keyword>
<gene>
    <name evidence="2" type="ORF">RF55_6200</name>
</gene>
<dbReference type="PROSITE" id="PS50878">
    <property type="entry name" value="RT_POL"/>
    <property type="match status" value="1"/>
</dbReference>
<dbReference type="PaxDb" id="67767-A0A0J7KTW8"/>
<dbReference type="SUPFAM" id="SSF56672">
    <property type="entry name" value="DNA/RNA polymerases"/>
    <property type="match status" value="1"/>
</dbReference>
<evidence type="ECO:0000313" key="3">
    <source>
        <dbReference type="Proteomes" id="UP000036403"/>
    </source>
</evidence>
<accession>A0A0J7KTW8</accession>
<feature type="domain" description="Reverse transcriptase" evidence="1">
    <location>
        <begin position="1"/>
        <end position="119"/>
    </location>
</feature>
<evidence type="ECO:0000259" key="1">
    <source>
        <dbReference type="PROSITE" id="PS50878"/>
    </source>
</evidence>
<sequence>MRAGVPQGSVLGPTLWNIGYDSILQEGTEVGCQIICYADDTLVLAIADSVAGATARVNLQVGLVVNRIKRLGLTVSASKTEAVLFHRRKRRMDNLQPIVIVDGECIQTGASMRYLGVMLDSKMTFKAHFDFVEGKISRVSRALGRLMPNLRGPGEVKRRLYANVILSVALYGAPIWCDALTASRRNREKLDRLIKVMNLRVISAYRTVSLEALSIIARIPPLHFLAATRKRVYIRTMDLRNSDLWTKESATAIRKAETLIMRRQWEIRLSKPLLAGARIRDAVLPNFAAWLNRKHGGVA</sequence>
<dbReference type="Pfam" id="PF00078">
    <property type="entry name" value="RVT_1"/>
    <property type="match status" value="1"/>
</dbReference>
<protein>
    <submittedName>
        <fullName evidence="2">Reverse transcriptase</fullName>
    </submittedName>
</protein>
<dbReference type="GO" id="GO:0003964">
    <property type="term" value="F:RNA-directed DNA polymerase activity"/>
    <property type="evidence" value="ECO:0007669"/>
    <property type="project" value="UniProtKB-KW"/>
</dbReference>
<dbReference type="InterPro" id="IPR043502">
    <property type="entry name" value="DNA/RNA_pol_sf"/>
</dbReference>
<evidence type="ECO:0000313" key="2">
    <source>
        <dbReference type="EMBL" id="KMQ93689.1"/>
    </source>
</evidence>
<dbReference type="AlphaFoldDB" id="A0A0J7KTW8"/>
<dbReference type="STRING" id="67767.A0A0J7KTW8"/>
<keyword evidence="2" id="KW-0548">Nucleotidyltransferase</keyword>
<name>A0A0J7KTW8_LASNI</name>
<organism evidence="2 3">
    <name type="scientific">Lasius niger</name>
    <name type="common">Black garden ant</name>
    <dbReference type="NCBI Taxonomy" id="67767"/>
    <lineage>
        <taxon>Eukaryota</taxon>
        <taxon>Metazoa</taxon>
        <taxon>Ecdysozoa</taxon>
        <taxon>Arthropoda</taxon>
        <taxon>Hexapoda</taxon>
        <taxon>Insecta</taxon>
        <taxon>Pterygota</taxon>
        <taxon>Neoptera</taxon>
        <taxon>Endopterygota</taxon>
        <taxon>Hymenoptera</taxon>
        <taxon>Apocrita</taxon>
        <taxon>Aculeata</taxon>
        <taxon>Formicoidea</taxon>
        <taxon>Formicidae</taxon>
        <taxon>Formicinae</taxon>
        <taxon>Lasius</taxon>
        <taxon>Lasius</taxon>
    </lineage>
</organism>
<reference evidence="2 3" key="1">
    <citation type="submission" date="2015-04" db="EMBL/GenBank/DDBJ databases">
        <title>Lasius niger genome sequencing.</title>
        <authorList>
            <person name="Konorov E.A."/>
            <person name="Nikitin M.A."/>
            <person name="Kirill M.V."/>
            <person name="Chang P."/>
        </authorList>
    </citation>
    <scope>NUCLEOTIDE SEQUENCE [LARGE SCALE GENOMIC DNA]</scope>
    <source>
        <tissue evidence="2">Whole</tissue>
    </source>
</reference>
<comment type="caution">
    <text evidence="2">The sequence shown here is derived from an EMBL/GenBank/DDBJ whole genome shotgun (WGS) entry which is preliminary data.</text>
</comment>
<dbReference type="InterPro" id="IPR000477">
    <property type="entry name" value="RT_dom"/>
</dbReference>
<dbReference type="EMBL" id="LBMM01003302">
    <property type="protein sequence ID" value="KMQ93689.1"/>
    <property type="molecule type" value="Genomic_DNA"/>
</dbReference>
<dbReference type="Proteomes" id="UP000036403">
    <property type="component" value="Unassembled WGS sequence"/>
</dbReference>
<keyword evidence="3" id="KW-1185">Reference proteome</keyword>
<proteinExistence type="predicted"/>
<dbReference type="OrthoDB" id="7698238at2759"/>
<dbReference type="PANTHER" id="PTHR33332">
    <property type="entry name" value="REVERSE TRANSCRIPTASE DOMAIN-CONTAINING PROTEIN"/>
    <property type="match status" value="1"/>
</dbReference>